<evidence type="ECO:0000313" key="2">
    <source>
        <dbReference type="EMBL" id="HGN85105.1"/>
    </source>
</evidence>
<sequence>MASNVKRVSVNLTECDLEAIRFLAEHGGTNPTVAVQRALQLSRFFAEEVKRGSKVLLRRPDGSMVEVLIR</sequence>
<reference evidence="2" key="1">
    <citation type="journal article" date="2020" name="mSystems">
        <title>Genome- and Community-Level Interaction Insights into Carbon Utilization and Element Cycling Functions of Hydrothermarchaeota in Hydrothermal Sediment.</title>
        <authorList>
            <person name="Zhou Z."/>
            <person name="Liu Y."/>
            <person name="Xu W."/>
            <person name="Pan J."/>
            <person name="Luo Z.H."/>
            <person name="Li M."/>
        </authorList>
    </citation>
    <scope>NUCLEOTIDE SEQUENCE [LARGE SCALE GENOMIC DNA]</scope>
    <source>
        <strain evidence="2">SpSt-611</strain>
        <strain evidence="1">SpSt-679</strain>
    </source>
</reference>
<dbReference type="EMBL" id="DTAB01000171">
    <property type="protein sequence ID" value="HGN85105.1"/>
    <property type="molecule type" value="Genomic_DNA"/>
</dbReference>
<proteinExistence type="predicted"/>
<name>A0A7V4AM22_9DEIN</name>
<accession>A0A7V4AM22</accession>
<dbReference type="AlphaFoldDB" id="A0A7V4AM22"/>
<organism evidence="2">
    <name type="scientific">Thermus tengchongensis</name>
    <dbReference type="NCBI Taxonomy" id="1214928"/>
    <lineage>
        <taxon>Bacteria</taxon>
        <taxon>Thermotogati</taxon>
        <taxon>Deinococcota</taxon>
        <taxon>Deinococci</taxon>
        <taxon>Thermales</taxon>
        <taxon>Thermaceae</taxon>
        <taxon>Thermus</taxon>
    </lineage>
</organism>
<gene>
    <name evidence="2" type="ORF">ENT80_02875</name>
    <name evidence="1" type="ORF">ENU54_02260</name>
</gene>
<dbReference type="EMBL" id="DTCX01000131">
    <property type="protein sequence ID" value="HGL49417.1"/>
    <property type="molecule type" value="Genomic_DNA"/>
</dbReference>
<evidence type="ECO:0000313" key="1">
    <source>
        <dbReference type="EMBL" id="HGL49417.1"/>
    </source>
</evidence>
<comment type="caution">
    <text evidence="2">The sequence shown here is derived from an EMBL/GenBank/DDBJ whole genome shotgun (WGS) entry which is preliminary data.</text>
</comment>
<protein>
    <submittedName>
        <fullName evidence="2">Uncharacterized protein</fullName>
    </submittedName>
</protein>